<evidence type="ECO:0000256" key="1">
    <source>
        <dbReference type="ARBA" id="ARBA00010562"/>
    </source>
</evidence>
<dbReference type="NCBIfam" id="TIGR02384">
    <property type="entry name" value="RelB_DinJ"/>
    <property type="match status" value="1"/>
</dbReference>
<keyword evidence="2" id="KW-1277">Toxin-antitoxin system</keyword>
<name>A0A1J5SIJ2_9ZZZZ</name>
<accession>A0A1J5SIJ2</accession>
<protein>
    <submittedName>
        <fullName evidence="3">RelB antitoxin</fullName>
    </submittedName>
</protein>
<dbReference type="Gene3D" id="1.10.1220.10">
    <property type="entry name" value="Met repressor-like"/>
    <property type="match status" value="1"/>
</dbReference>
<gene>
    <name evidence="3" type="ORF">GALL_97540</name>
</gene>
<dbReference type="GO" id="GO:0006351">
    <property type="term" value="P:DNA-templated transcription"/>
    <property type="evidence" value="ECO:0007669"/>
    <property type="project" value="TreeGrafter"/>
</dbReference>
<dbReference type="AlphaFoldDB" id="A0A1J5SIJ2"/>
<dbReference type="InterPro" id="IPR007337">
    <property type="entry name" value="RelB/DinJ"/>
</dbReference>
<evidence type="ECO:0000313" key="3">
    <source>
        <dbReference type="EMBL" id="OIR08250.1"/>
    </source>
</evidence>
<comment type="caution">
    <text evidence="3">The sequence shown here is derived from an EMBL/GenBank/DDBJ whole genome shotgun (WGS) entry which is preliminary data.</text>
</comment>
<comment type="similarity">
    <text evidence="1">Belongs to the RelB/DinJ antitoxin family.</text>
</comment>
<organism evidence="3">
    <name type="scientific">mine drainage metagenome</name>
    <dbReference type="NCBI Taxonomy" id="410659"/>
    <lineage>
        <taxon>unclassified sequences</taxon>
        <taxon>metagenomes</taxon>
        <taxon>ecological metagenomes</taxon>
    </lineage>
</organism>
<sequence>MAKTLQIRVEEGLRSEADGVLREIGLDVPSAVRLFLTKVVQTRSIPFELTAGPQAIEIGVDAATQAKIDEIGALWRQKKSRRA</sequence>
<reference evidence="3" key="1">
    <citation type="submission" date="2016-10" db="EMBL/GenBank/DDBJ databases">
        <title>Sequence of Gallionella enrichment culture.</title>
        <authorList>
            <person name="Poehlein A."/>
            <person name="Muehling M."/>
            <person name="Daniel R."/>
        </authorList>
    </citation>
    <scope>NUCLEOTIDE SEQUENCE</scope>
</reference>
<dbReference type="PANTHER" id="PTHR38781:SF1">
    <property type="entry name" value="ANTITOXIN DINJ-RELATED"/>
    <property type="match status" value="1"/>
</dbReference>
<evidence type="ECO:0000256" key="2">
    <source>
        <dbReference type="ARBA" id="ARBA00022649"/>
    </source>
</evidence>
<dbReference type="EMBL" id="MLJW01000033">
    <property type="protein sequence ID" value="OIR08250.1"/>
    <property type="molecule type" value="Genomic_DNA"/>
</dbReference>
<dbReference type="PANTHER" id="PTHR38781">
    <property type="entry name" value="ANTITOXIN DINJ-RELATED"/>
    <property type="match status" value="1"/>
</dbReference>
<dbReference type="GO" id="GO:0006355">
    <property type="term" value="P:regulation of DNA-templated transcription"/>
    <property type="evidence" value="ECO:0007669"/>
    <property type="project" value="InterPro"/>
</dbReference>
<dbReference type="InterPro" id="IPR013321">
    <property type="entry name" value="Arc_rbn_hlx_hlx"/>
</dbReference>
<dbReference type="Pfam" id="PF04221">
    <property type="entry name" value="RelB"/>
    <property type="match status" value="1"/>
</dbReference>
<proteinExistence type="inferred from homology"/>